<dbReference type="InterPro" id="IPR013815">
    <property type="entry name" value="ATP_grasp_subdomain_1"/>
</dbReference>
<sequence length="422" mass="48405">MNSVAIFFNAITPFKSDLSVLKCSETRSILFINSTIYAQLNEEQKIFFEKIHVIDPISFETTLPLVEHYLNEISRNQLRLVTNDEACILVVGKLIDYLGLNGEGEQVLIKFIDKIVMKNTLDAQGIRTPYHQVFNREEYITDKVRYITELEKKFNYPFAVKPIALYGSASFKKIHNRNDWFAYVEQIAHSEISFQIEEFIEGTLFHCDAIVENKEIRFVSISEYLWPMALFKEGYPTGSIVLPEHDSRWNQLNVVHQQIIASLQPPDGVTHCELFLTQNNEVVFLEIAARPSGALVVTMIERMTGVNLELAHFMLRLQRPLTIQTQPITEFAFFCYVPKKNGIVLSLELPKLNSELSIEWNVKPGELIQMQPSGEYDILVKPSNIAATMILSNSRFDPLYHDFLSLKNAPLVKIQSEPYSSS</sequence>
<keyword evidence="7" id="KW-1185">Reference proteome</keyword>
<dbReference type="InterPro" id="IPR011761">
    <property type="entry name" value="ATP-grasp"/>
</dbReference>
<proteinExistence type="predicted"/>
<keyword evidence="3 4" id="KW-0067">ATP-binding</keyword>
<feature type="domain" description="ATP-grasp" evidence="5">
    <location>
        <begin position="118"/>
        <end position="317"/>
    </location>
</feature>
<dbReference type="RefSeq" id="WP_203109725.1">
    <property type="nucleotide sequence ID" value="NZ_JADOBG010000011.1"/>
</dbReference>
<dbReference type="Proteomes" id="UP000809910">
    <property type="component" value="Unassembled WGS sequence"/>
</dbReference>
<dbReference type="PANTHER" id="PTHR43585:SF2">
    <property type="entry name" value="ATP-GRASP ENZYME FSQD"/>
    <property type="match status" value="1"/>
</dbReference>
<evidence type="ECO:0000256" key="1">
    <source>
        <dbReference type="ARBA" id="ARBA00022598"/>
    </source>
</evidence>
<evidence type="ECO:0000256" key="3">
    <source>
        <dbReference type="ARBA" id="ARBA00022840"/>
    </source>
</evidence>
<evidence type="ECO:0000259" key="5">
    <source>
        <dbReference type="PROSITE" id="PS50975"/>
    </source>
</evidence>
<dbReference type="EMBL" id="JADWVN010000006">
    <property type="protein sequence ID" value="MBL7525572.1"/>
    <property type="molecule type" value="Genomic_DNA"/>
</dbReference>
<dbReference type="Gene3D" id="3.40.50.20">
    <property type="match status" value="1"/>
</dbReference>
<dbReference type="Pfam" id="PF13535">
    <property type="entry name" value="ATP-grasp_4"/>
    <property type="match status" value="1"/>
</dbReference>
<name>A0ABS1W877_9GAMM</name>
<reference evidence="6 7" key="1">
    <citation type="submission" date="2020-12" db="EMBL/GenBank/DDBJ databases">
        <title>WGS of Legionella: environmental sample.</title>
        <authorList>
            <person name="Cristino S."/>
            <person name="Girolamini L."/>
            <person name="Salaris S."/>
            <person name="Pascale M.R."/>
            <person name="Mazzotta M."/>
            <person name="Orsini M."/>
            <person name="Grottola A."/>
        </authorList>
    </citation>
    <scope>NUCLEOTIDE SEQUENCE [LARGE SCALE GENOMIC DNA]</scope>
    <source>
        <strain evidence="6 7">30cs62</strain>
    </source>
</reference>
<evidence type="ECO:0000256" key="4">
    <source>
        <dbReference type="PROSITE-ProRule" id="PRU00409"/>
    </source>
</evidence>
<protein>
    <submittedName>
        <fullName evidence="6">ATP-grasp domain-containing protein</fullName>
    </submittedName>
</protein>
<dbReference type="PROSITE" id="PS50975">
    <property type="entry name" value="ATP_GRASP"/>
    <property type="match status" value="1"/>
</dbReference>
<evidence type="ECO:0000313" key="7">
    <source>
        <dbReference type="Proteomes" id="UP000809910"/>
    </source>
</evidence>
<keyword evidence="1" id="KW-0436">Ligase</keyword>
<dbReference type="Gene3D" id="3.30.1490.20">
    <property type="entry name" value="ATP-grasp fold, A domain"/>
    <property type="match status" value="1"/>
</dbReference>
<accession>A0ABS1W877</accession>
<evidence type="ECO:0000313" key="6">
    <source>
        <dbReference type="EMBL" id="MBL7525572.1"/>
    </source>
</evidence>
<dbReference type="SUPFAM" id="SSF56059">
    <property type="entry name" value="Glutathione synthetase ATP-binding domain-like"/>
    <property type="match status" value="1"/>
</dbReference>
<dbReference type="Gene3D" id="3.30.470.20">
    <property type="entry name" value="ATP-grasp fold, B domain"/>
    <property type="match status" value="1"/>
</dbReference>
<dbReference type="InterPro" id="IPR052032">
    <property type="entry name" value="ATP-dep_AA_Ligase"/>
</dbReference>
<evidence type="ECO:0000256" key="2">
    <source>
        <dbReference type="ARBA" id="ARBA00022741"/>
    </source>
</evidence>
<gene>
    <name evidence="6" type="ORF">I5282_03155</name>
</gene>
<dbReference type="PANTHER" id="PTHR43585">
    <property type="entry name" value="FUMIPYRROLE BIOSYNTHESIS PROTEIN C"/>
    <property type="match status" value="1"/>
</dbReference>
<organism evidence="6 7">
    <name type="scientific">Legionella bononiensis</name>
    <dbReference type="NCBI Taxonomy" id="2793102"/>
    <lineage>
        <taxon>Bacteria</taxon>
        <taxon>Pseudomonadati</taxon>
        <taxon>Pseudomonadota</taxon>
        <taxon>Gammaproteobacteria</taxon>
        <taxon>Legionellales</taxon>
        <taxon>Legionellaceae</taxon>
        <taxon>Legionella</taxon>
    </lineage>
</organism>
<comment type="caution">
    <text evidence="6">The sequence shown here is derived from an EMBL/GenBank/DDBJ whole genome shotgun (WGS) entry which is preliminary data.</text>
</comment>
<keyword evidence="2 4" id="KW-0547">Nucleotide-binding</keyword>